<name>A0A1T8KTE2_9MYCO</name>
<gene>
    <name evidence="1" type="ORF">SAMEA2259716_01878</name>
</gene>
<evidence type="ECO:0000313" key="2">
    <source>
        <dbReference type="Proteomes" id="UP000190074"/>
    </source>
</evidence>
<organism evidence="1 2">
    <name type="scientific">Mycobacteroides abscessus subsp. massiliense</name>
    <dbReference type="NCBI Taxonomy" id="1962118"/>
    <lineage>
        <taxon>Bacteria</taxon>
        <taxon>Bacillati</taxon>
        <taxon>Actinomycetota</taxon>
        <taxon>Actinomycetes</taxon>
        <taxon>Mycobacteriales</taxon>
        <taxon>Mycobacteriaceae</taxon>
        <taxon>Mycobacteroides</taxon>
        <taxon>Mycobacteroides abscessus</taxon>
    </lineage>
</organism>
<protein>
    <submittedName>
        <fullName evidence="1">Protein of uncharacterized function (DUF2580)</fullName>
    </submittedName>
</protein>
<reference evidence="1 2" key="1">
    <citation type="submission" date="2016-11" db="EMBL/GenBank/DDBJ databases">
        <authorList>
            <consortium name="Pathogen Informatics"/>
        </authorList>
    </citation>
    <scope>NUCLEOTIDE SEQUENCE [LARGE SCALE GENOMIC DNA]</scope>
    <source>
        <strain evidence="1 2">911</strain>
    </source>
</reference>
<evidence type="ECO:0000313" key="1">
    <source>
        <dbReference type="EMBL" id="SKL85807.1"/>
    </source>
</evidence>
<dbReference type="Proteomes" id="UP000190074">
    <property type="component" value="Unassembled WGS sequence"/>
</dbReference>
<proteinExistence type="predicted"/>
<dbReference type="RefSeq" id="WP_005065267.1">
    <property type="nucleotide sequence ID" value="NZ_FVGW01000002.1"/>
</dbReference>
<dbReference type="AlphaFoldDB" id="A0A1T8KTE2"/>
<sequence length="105" mass="10903">MKVNTDQLRKLAATLNGTADAIDAVDVRSGASGIAGALPGCTDVSRACVQAGEFVEGAYLRLAGRQRRMAGITTDNANNYQATDERYATELGAMGATIKNPVGAR</sequence>
<accession>A0A1T8KTE2</accession>
<dbReference type="EMBL" id="FVGW01000002">
    <property type="protein sequence ID" value="SKL85807.1"/>
    <property type="molecule type" value="Genomic_DNA"/>
</dbReference>